<sequence>MKLSKIIGDPEKFISKEETKKIKPISEFKSKYEILNRLSVGALSHVDLVKDKSSGEVFVAKTIKRSGAENPKQLWGFLQVLTKLDHPNLIHIYDTFADYQDLIFLLEYSKGGDLLDRIQGKPTFNESDVANIIQMALSGIIYLHEQKLSHSDLKPENVLFFEESSNTIKLSDYGLYQIMKPETLLSSSIGTPDFSPPELLVNKPPGIESDIWNIGVLAYFLLTGQLPFKGSLYQRYQSIITGQVEFGDEFEKYSTDAKDFIKKCLTLDLKERIKDSEALDHPWFANPGSNSIQRDSVISFLQKRMQTRENPEMKDSIAFKILRSGDQNTHNINQNYESGQYQLNNEQSEYYQEIYDSFDSEEDCWRYYFYCIHDYQNCYNFQNYLDEDYGCYC</sequence>
<gene>
    <name evidence="2" type="ORF">M9Y10_021505</name>
    <name evidence="3" type="ORF">M9Y10_032018</name>
</gene>
<dbReference type="Pfam" id="PF00069">
    <property type="entry name" value="Pkinase"/>
    <property type="match status" value="1"/>
</dbReference>
<feature type="domain" description="Protein kinase" evidence="1">
    <location>
        <begin position="32"/>
        <end position="284"/>
    </location>
</feature>
<reference evidence="3 4" key="1">
    <citation type="submission" date="2024-04" db="EMBL/GenBank/DDBJ databases">
        <title>Tritrichomonas musculus Genome.</title>
        <authorList>
            <person name="Alves-Ferreira E."/>
            <person name="Grigg M."/>
            <person name="Lorenzi H."/>
            <person name="Galac M."/>
        </authorList>
    </citation>
    <scope>NUCLEOTIDE SEQUENCE [LARGE SCALE GENOMIC DNA]</scope>
    <source>
        <strain evidence="3 4">EAF2021</strain>
    </source>
</reference>
<protein>
    <recommendedName>
        <fullName evidence="1">Protein kinase domain-containing protein</fullName>
    </recommendedName>
</protein>
<organism evidence="3 4">
    <name type="scientific">Tritrichomonas musculus</name>
    <dbReference type="NCBI Taxonomy" id="1915356"/>
    <lineage>
        <taxon>Eukaryota</taxon>
        <taxon>Metamonada</taxon>
        <taxon>Parabasalia</taxon>
        <taxon>Tritrichomonadida</taxon>
        <taxon>Tritrichomonadidae</taxon>
        <taxon>Tritrichomonas</taxon>
    </lineage>
</organism>
<dbReference type="Gene3D" id="3.30.200.20">
    <property type="entry name" value="Phosphorylase Kinase, domain 1"/>
    <property type="match status" value="1"/>
</dbReference>
<dbReference type="SUPFAM" id="SSF56112">
    <property type="entry name" value="Protein kinase-like (PK-like)"/>
    <property type="match status" value="1"/>
</dbReference>
<dbReference type="InterPro" id="IPR008271">
    <property type="entry name" value="Ser/Thr_kinase_AS"/>
</dbReference>
<proteinExistence type="predicted"/>
<dbReference type="PROSITE" id="PS00108">
    <property type="entry name" value="PROTEIN_KINASE_ST"/>
    <property type="match status" value="1"/>
</dbReference>
<dbReference type="Gene3D" id="1.10.510.10">
    <property type="entry name" value="Transferase(Phosphotransferase) domain 1"/>
    <property type="match status" value="1"/>
</dbReference>
<evidence type="ECO:0000313" key="4">
    <source>
        <dbReference type="Proteomes" id="UP001470230"/>
    </source>
</evidence>
<dbReference type="Proteomes" id="UP001470230">
    <property type="component" value="Unassembled WGS sequence"/>
</dbReference>
<evidence type="ECO:0000259" key="1">
    <source>
        <dbReference type="PROSITE" id="PS50011"/>
    </source>
</evidence>
<accession>A0ABR2H0H5</accession>
<dbReference type="EMBL" id="JAPFFF010000051">
    <property type="protein sequence ID" value="KAK8839651.1"/>
    <property type="molecule type" value="Genomic_DNA"/>
</dbReference>
<keyword evidence="4" id="KW-1185">Reference proteome</keyword>
<dbReference type="InterPro" id="IPR011009">
    <property type="entry name" value="Kinase-like_dom_sf"/>
</dbReference>
<dbReference type="EMBL" id="JAPFFF010000290">
    <property type="protein sequence ID" value="KAK8834828.1"/>
    <property type="molecule type" value="Genomic_DNA"/>
</dbReference>
<comment type="caution">
    <text evidence="3">The sequence shown here is derived from an EMBL/GenBank/DDBJ whole genome shotgun (WGS) entry which is preliminary data.</text>
</comment>
<dbReference type="PROSITE" id="PS50011">
    <property type="entry name" value="PROTEIN_KINASE_DOM"/>
    <property type="match status" value="1"/>
</dbReference>
<dbReference type="PANTHER" id="PTHR24347">
    <property type="entry name" value="SERINE/THREONINE-PROTEIN KINASE"/>
    <property type="match status" value="1"/>
</dbReference>
<dbReference type="SMART" id="SM00220">
    <property type="entry name" value="S_TKc"/>
    <property type="match status" value="1"/>
</dbReference>
<evidence type="ECO:0000313" key="3">
    <source>
        <dbReference type="EMBL" id="KAK8839651.1"/>
    </source>
</evidence>
<name>A0ABR2H0H5_9EUKA</name>
<dbReference type="InterPro" id="IPR000719">
    <property type="entry name" value="Prot_kinase_dom"/>
</dbReference>
<evidence type="ECO:0000313" key="2">
    <source>
        <dbReference type="EMBL" id="KAK8834828.1"/>
    </source>
</evidence>